<proteinExistence type="predicted"/>
<dbReference type="SUPFAM" id="SSF52833">
    <property type="entry name" value="Thioredoxin-like"/>
    <property type="match status" value="1"/>
</dbReference>
<dbReference type="Pfam" id="PF20029">
    <property type="entry name" value="DUF6436"/>
    <property type="match status" value="1"/>
</dbReference>
<organism evidence="2 3">
    <name type="scientific">Chryseosolibacter histidini</name>
    <dbReference type="NCBI Taxonomy" id="2782349"/>
    <lineage>
        <taxon>Bacteria</taxon>
        <taxon>Pseudomonadati</taxon>
        <taxon>Bacteroidota</taxon>
        <taxon>Cytophagia</taxon>
        <taxon>Cytophagales</taxon>
        <taxon>Chryseotaleaceae</taxon>
        <taxon>Chryseosolibacter</taxon>
    </lineage>
</organism>
<feature type="domain" description="DUF6436" evidence="1">
    <location>
        <begin position="47"/>
        <end position="183"/>
    </location>
</feature>
<evidence type="ECO:0000313" key="2">
    <source>
        <dbReference type="EMBL" id="MBT1698768.1"/>
    </source>
</evidence>
<dbReference type="AlphaFoldDB" id="A0AAP2GP63"/>
<keyword evidence="3" id="KW-1185">Reference proteome</keyword>
<accession>A0AAP2GP63</accession>
<dbReference type="InterPro" id="IPR036249">
    <property type="entry name" value="Thioredoxin-like_sf"/>
</dbReference>
<dbReference type="EMBL" id="JAHESF010000017">
    <property type="protein sequence ID" value="MBT1698768.1"/>
    <property type="molecule type" value="Genomic_DNA"/>
</dbReference>
<dbReference type="RefSeq" id="WP_254165546.1">
    <property type="nucleotide sequence ID" value="NZ_JAHESF010000017.1"/>
</dbReference>
<evidence type="ECO:0000313" key="3">
    <source>
        <dbReference type="Proteomes" id="UP001319200"/>
    </source>
</evidence>
<protein>
    <recommendedName>
        <fullName evidence="1">DUF6436 domain-containing protein</fullName>
    </recommendedName>
</protein>
<evidence type="ECO:0000259" key="1">
    <source>
        <dbReference type="Pfam" id="PF20029"/>
    </source>
</evidence>
<gene>
    <name evidence="2" type="ORF">KK083_17885</name>
</gene>
<reference evidence="2 3" key="1">
    <citation type="submission" date="2021-05" db="EMBL/GenBank/DDBJ databases">
        <title>A Polyphasic approach of four new species of the genus Ohtaekwangia: Ohtaekwangia histidinii sp. nov., Ohtaekwangia cretensis sp. nov., Ohtaekwangia indiensis sp. nov., Ohtaekwangia reichenbachii sp. nov. from diverse environment.</title>
        <authorList>
            <person name="Octaviana S."/>
        </authorList>
    </citation>
    <scope>NUCLEOTIDE SEQUENCE [LARGE SCALE GENOMIC DNA]</scope>
    <source>
        <strain evidence="2 3">PWU4</strain>
    </source>
</reference>
<comment type="caution">
    <text evidence="2">The sequence shown here is derived from an EMBL/GenBank/DDBJ whole genome shotgun (WGS) entry which is preliminary data.</text>
</comment>
<name>A0AAP2GP63_9BACT</name>
<dbReference type="InterPro" id="IPR045494">
    <property type="entry name" value="DUF6436"/>
</dbReference>
<dbReference type="Gene3D" id="3.40.30.10">
    <property type="entry name" value="Glutaredoxin"/>
    <property type="match status" value="1"/>
</dbReference>
<dbReference type="Proteomes" id="UP001319200">
    <property type="component" value="Unassembled WGS sequence"/>
</dbReference>
<sequence length="197" mass="22410">MFAVFSGIALIFWYQEAQYLLPTPVPANYKAVLPNEVLRFDTTLLPQQHARPKLLHFFSPDCPCSRFNLKHFLSLNKDYRDKIDFYVVVAKSEDVTSAQYMVERKVPVLVDKGEKLAKACGVYATPQATIIQTDNKLYFRGNYNRSRYCTDKNSNFVQMALDSLIAFKAPPQFSALATQSYGCSIAQEDEVEPLSVQ</sequence>